<organism evidence="4 5">
    <name type="scientific">Eisenbergiella porci</name>
    <dbReference type="NCBI Taxonomy" id="2652274"/>
    <lineage>
        <taxon>Bacteria</taxon>
        <taxon>Bacillati</taxon>
        <taxon>Bacillota</taxon>
        <taxon>Clostridia</taxon>
        <taxon>Lachnospirales</taxon>
        <taxon>Lachnospiraceae</taxon>
        <taxon>Eisenbergiella</taxon>
    </lineage>
</organism>
<evidence type="ECO:0000313" key="4">
    <source>
        <dbReference type="EMBL" id="MSS88432.1"/>
    </source>
</evidence>
<dbReference type="PANTHER" id="PTHR43479">
    <property type="entry name" value="ACREF/ENVCD OPERON REPRESSOR-RELATED"/>
    <property type="match status" value="1"/>
</dbReference>
<dbReference type="GeneID" id="86053196"/>
<dbReference type="Proteomes" id="UP000436047">
    <property type="component" value="Unassembled WGS sequence"/>
</dbReference>
<dbReference type="Gene3D" id="1.10.357.10">
    <property type="entry name" value="Tetracycline Repressor, domain 2"/>
    <property type="match status" value="1"/>
</dbReference>
<dbReference type="GO" id="GO:0003677">
    <property type="term" value="F:DNA binding"/>
    <property type="evidence" value="ECO:0007669"/>
    <property type="project" value="UniProtKB-UniRule"/>
</dbReference>
<feature type="domain" description="HTH tetR-type" evidence="3">
    <location>
        <begin position="8"/>
        <end position="68"/>
    </location>
</feature>
<dbReference type="AlphaFoldDB" id="A0A6N7W1K4"/>
<evidence type="ECO:0000313" key="5">
    <source>
        <dbReference type="Proteomes" id="UP000436047"/>
    </source>
</evidence>
<evidence type="ECO:0000256" key="1">
    <source>
        <dbReference type="ARBA" id="ARBA00023125"/>
    </source>
</evidence>
<evidence type="ECO:0000259" key="3">
    <source>
        <dbReference type="PROSITE" id="PS50977"/>
    </source>
</evidence>
<protein>
    <submittedName>
        <fullName evidence="4">TetR/AcrR family transcriptional regulator</fullName>
    </submittedName>
</protein>
<dbReference type="PROSITE" id="PS50977">
    <property type="entry name" value="HTH_TETR_2"/>
    <property type="match status" value="1"/>
</dbReference>
<keyword evidence="5" id="KW-1185">Reference proteome</keyword>
<proteinExistence type="predicted"/>
<evidence type="ECO:0000256" key="2">
    <source>
        <dbReference type="PROSITE-ProRule" id="PRU00335"/>
    </source>
</evidence>
<name>A0A6N7W1K4_9FIRM</name>
<dbReference type="EMBL" id="VUMI01000011">
    <property type="protein sequence ID" value="MSS88432.1"/>
    <property type="molecule type" value="Genomic_DNA"/>
</dbReference>
<dbReference type="InterPro" id="IPR009057">
    <property type="entry name" value="Homeodomain-like_sf"/>
</dbReference>
<gene>
    <name evidence="4" type="ORF">FYJ45_09030</name>
</gene>
<dbReference type="SUPFAM" id="SSF46689">
    <property type="entry name" value="Homeodomain-like"/>
    <property type="match status" value="1"/>
</dbReference>
<dbReference type="Pfam" id="PF00440">
    <property type="entry name" value="TetR_N"/>
    <property type="match status" value="1"/>
</dbReference>
<dbReference type="InterPro" id="IPR001647">
    <property type="entry name" value="HTH_TetR"/>
</dbReference>
<dbReference type="InterPro" id="IPR050624">
    <property type="entry name" value="HTH-type_Tx_Regulator"/>
</dbReference>
<reference evidence="4 5" key="1">
    <citation type="submission" date="2019-08" db="EMBL/GenBank/DDBJ databases">
        <title>In-depth cultivation of the pig gut microbiome towards novel bacterial diversity and tailored functional studies.</title>
        <authorList>
            <person name="Wylensek D."/>
            <person name="Hitch T.C.A."/>
            <person name="Clavel T."/>
        </authorList>
    </citation>
    <scope>NUCLEOTIDE SEQUENCE [LARGE SCALE GENOMIC DNA]</scope>
    <source>
        <strain evidence="4 5">WCA-389-WT-23B</strain>
    </source>
</reference>
<dbReference type="RefSeq" id="WP_154464342.1">
    <property type="nucleotide sequence ID" value="NZ_JAXDZL010000005.1"/>
</dbReference>
<dbReference type="PANTHER" id="PTHR43479:SF11">
    <property type="entry name" value="ACREF_ENVCD OPERON REPRESSOR-RELATED"/>
    <property type="match status" value="1"/>
</dbReference>
<feature type="DNA-binding region" description="H-T-H motif" evidence="2">
    <location>
        <begin position="31"/>
        <end position="50"/>
    </location>
</feature>
<sequence>MKQEEKSLLSKGKIIDAAMKLFLEKGCENTTMQDIVEASGMSKGAIYHYFKSKQEIVAYLSDYEKKQFTSRLKELVAHPGMTAQQKIRQIVVHLFSNDTLSTLTKEKWAEKVPFALLDTLRNSLNVLSGYLEEILRQGTANKEFDCKYPKELAGVLILLVDIWLDPIIVESDYQEMCEKVDFIALLAAKFDTPVFTSELTAQVKEGLRRYYE</sequence>
<dbReference type="PRINTS" id="PR00455">
    <property type="entry name" value="HTHTETR"/>
</dbReference>
<accession>A0A6N7W1K4</accession>
<comment type="caution">
    <text evidence="4">The sequence shown here is derived from an EMBL/GenBank/DDBJ whole genome shotgun (WGS) entry which is preliminary data.</text>
</comment>
<keyword evidence="1 2" id="KW-0238">DNA-binding</keyword>